<name>A0ABR6WX50_9FIRM</name>
<keyword evidence="3" id="KW-0406">Ion transport</keyword>
<dbReference type="InterPro" id="IPR038495">
    <property type="entry name" value="ATPase_E_C"/>
</dbReference>
<comment type="caution">
    <text evidence="4">The sequence shown here is derived from an EMBL/GenBank/DDBJ whole genome shotgun (WGS) entry which is preliminary data.</text>
</comment>
<dbReference type="RefSeq" id="WP_186843087.1">
    <property type="nucleotide sequence ID" value="NZ_WJBC01000021.1"/>
</dbReference>
<accession>A0ABR6WX50</accession>
<dbReference type="SUPFAM" id="SSF160527">
    <property type="entry name" value="V-type ATPase subunit E-like"/>
    <property type="match status" value="1"/>
</dbReference>
<evidence type="ECO:0000256" key="3">
    <source>
        <dbReference type="ARBA" id="ARBA00023065"/>
    </source>
</evidence>
<dbReference type="EMBL" id="WJBC01000021">
    <property type="protein sequence ID" value="MBC3805202.1"/>
    <property type="molecule type" value="Genomic_DNA"/>
</dbReference>
<dbReference type="InterPro" id="IPR002842">
    <property type="entry name" value="ATPase_V1_Esu"/>
</dbReference>
<gene>
    <name evidence="4" type="ORF">GH808_12300</name>
</gene>
<evidence type="ECO:0000313" key="5">
    <source>
        <dbReference type="Proteomes" id="UP000603234"/>
    </source>
</evidence>
<sequence>MISVEEKLRVFSQYLLNKERSWGKGIIAEVKNKQKELLEASRQKIATEKTAIEERNKQTIFRDRNKIIAEGKNRAKTMELEEKNRILTDFKQLILTQAQAFLTKPVYSDYLSSCVSAIPDLFAEKKELIIFVNERDLPEVTGLVNDLLKGYAIEYRSNTTGSIGGIIVEDAEKRIYCDFSVENLINTNYKFIGMTLNEFMEKQVN</sequence>
<protein>
    <submittedName>
        <fullName evidence="4">V-ATPase E-subunit VatE</fullName>
    </submittedName>
</protein>
<proteinExistence type="inferred from homology"/>
<evidence type="ECO:0000256" key="2">
    <source>
        <dbReference type="ARBA" id="ARBA00022448"/>
    </source>
</evidence>
<dbReference type="Proteomes" id="UP000603234">
    <property type="component" value="Unassembled WGS sequence"/>
</dbReference>
<keyword evidence="2" id="KW-0813">Transport</keyword>
<comment type="similarity">
    <text evidence="1">Belongs to the V-ATPase E subunit family.</text>
</comment>
<dbReference type="Gene3D" id="3.30.2320.30">
    <property type="entry name" value="ATP synthase, E subunit, C-terminal"/>
    <property type="match status" value="1"/>
</dbReference>
<reference evidence="4 5" key="1">
    <citation type="journal article" date="2020" name="mSystems">
        <title>Defining Genomic and Predicted Metabolic Features of the Acetobacterium Genus.</title>
        <authorList>
            <person name="Ross D.E."/>
            <person name="Marshall C.W."/>
            <person name="Gulliver D."/>
            <person name="May H.D."/>
            <person name="Norman R.S."/>
        </authorList>
    </citation>
    <scope>NUCLEOTIDE SEQUENCE [LARGE SCALE GENOMIC DNA]</scope>
    <source>
        <strain evidence="4 5">DSM 8238</strain>
    </source>
</reference>
<evidence type="ECO:0000313" key="4">
    <source>
        <dbReference type="EMBL" id="MBC3805202.1"/>
    </source>
</evidence>
<keyword evidence="5" id="KW-1185">Reference proteome</keyword>
<dbReference type="Pfam" id="PF01991">
    <property type="entry name" value="vATP-synt_E"/>
    <property type="match status" value="1"/>
</dbReference>
<evidence type="ECO:0000256" key="1">
    <source>
        <dbReference type="ARBA" id="ARBA00005901"/>
    </source>
</evidence>
<organism evidence="4 5">
    <name type="scientific">Acetobacterium fimetarium</name>
    <dbReference type="NCBI Taxonomy" id="52691"/>
    <lineage>
        <taxon>Bacteria</taxon>
        <taxon>Bacillati</taxon>
        <taxon>Bacillota</taxon>
        <taxon>Clostridia</taxon>
        <taxon>Eubacteriales</taxon>
        <taxon>Eubacteriaceae</taxon>
        <taxon>Acetobacterium</taxon>
    </lineage>
</organism>